<evidence type="ECO:0000256" key="1">
    <source>
        <dbReference type="SAM" id="Phobius"/>
    </source>
</evidence>
<feature type="transmembrane region" description="Helical" evidence="1">
    <location>
        <begin position="121"/>
        <end position="146"/>
    </location>
</feature>
<reference evidence="2 3" key="1">
    <citation type="journal article" date="2019" name="Int. J. Syst. Evol. Microbiol.">
        <title>The Global Catalogue of Microorganisms (GCM) 10K type strain sequencing project: providing services to taxonomists for standard genome sequencing and annotation.</title>
        <authorList>
            <consortium name="The Broad Institute Genomics Platform"/>
            <consortium name="The Broad Institute Genome Sequencing Center for Infectious Disease"/>
            <person name="Wu L."/>
            <person name="Ma J."/>
        </authorList>
    </citation>
    <scope>NUCLEOTIDE SEQUENCE [LARGE SCALE GENOMIC DNA]</scope>
    <source>
        <strain evidence="2 3">JCM 10425</strain>
    </source>
</reference>
<name>A0ABN0TFT6_9ACTN</name>
<comment type="caution">
    <text evidence="2">The sequence shown here is derived from an EMBL/GenBank/DDBJ whole genome shotgun (WGS) entry which is preliminary data.</text>
</comment>
<feature type="transmembrane region" description="Helical" evidence="1">
    <location>
        <begin position="284"/>
        <end position="306"/>
    </location>
</feature>
<dbReference type="EMBL" id="BAAAGX010000002">
    <property type="protein sequence ID" value="GAA0220613.1"/>
    <property type="molecule type" value="Genomic_DNA"/>
</dbReference>
<evidence type="ECO:0000313" key="2">
    <source>
        <dbReference type="EMBL" id="GAA0220613.1"/>
    </source>
</evidence>
<feature type="transmembrane region" description="Helical" evidence="1">
    <location>
        <begin position="152"/>
        <end position="174"/>
    </location>
</feature>
<proteinExistence type="predicted"/>
<evidence type="ECO:0000313" key="3">
    <source>
        <dbReference type="Proteomes" id="UP001500967"/>
    </source>
</evidence>
<feature type="transmembrane region" description="Helical" evidence="1">
    <location>
        <begin position="389"/>
        <end position="409"/>
    </location>
</feature>
<dbReference type="Proteomes" id="UP001500967">
    <property type="component" value="Unassembled WGS sequence"/>
</dbReference>
<dbReference type="RefSeq" id="WP_344646823.1">
    <property type="nucleotide sequence ID" value="NZ_BAAAGX010000002.1"/>
</dbReference>
<sequence length="525" mass="53208">MADRALVGLALRQIRFGGLAVTSVAIALTALVVATAETIVTDRSNLASLEALASNPAIRTLFGPPIALDSVGGFTVWRTATPLAVIVGVWTIVAATRITRGEEDAGRWSLLLSGHRPLRDVLSWTAGVLAVAPLAAGVGAAAALASAGTAGALIHGAGIVMVGWFFVGCAVLGAQVFASRSAATTGAVAVLGATLLARMIGDGVEALGWLRWVSPFGLLELSRPYAGNRWSPLVLLLVAAVALMAAALVVAGRRDVGSGVLVAGPRRSSTVLLGSVGGFAVRRLLVPLTAWAIALGAYYLLIGLVADSALTFLRDNPEFSSRAGQAGFADLASVEGYTATLFAILAMPVGGFVAVRLAAFADAETDRRLTPLVAAPVTRLRLVGAEITATLLGAVALTVLSGAAAWAGVTLSGNRDLSLAEALAGTLNMLPIVLLCVGTSVLALGWAPRGVTLLGGLPGGGGFLLYVLALDAGAPAWVVNCSPFAHLAAVPLESPNWLASGVMSAFGVAATVVGALRFGRRDLRG</sequence>
<keyword evidence="1" id="KW-0812">Transmembrane</keyword>
<keyword evidence="1" id="KW-0472">Membrane</keyword>
<feature type="transmembrane region" description="Helical" evidence="1">
    <location>
        <begin position="429"/>
        <end position="447"/>
    </location>
</feature>
<protein>
    <submittedName>
        <fullName evidence="2">ABC transporter membrane-spanning protein</fullName>
    </submittedName>
</protein>
<feature type="transmembrane region" description="Helical" evidence="1">
    <location>
        <begin position="80"/>
        <end position="100"/>
    </location>
</feature>
<feature type="transmembrane region" description="Helical" evidence="1">
    <location>
        <begin position="230"/>
        <end position="251"/>
    </location>
</feature>
<keyword evidence="1" id="KW-1133">Transmembrane helix</keyword>
<feature type="transmembrane region" description="Helical" evidence="1">
    <location>
        <begin position="337"/>
        <end position="359"/>
    </location>
</feature>
<feature type="transmembrane region" description="Helical" evidence="1">
    <location>
        <begin position="186"/>
        <end position="210"/>
    </location>
</feature>
<feature type="transmembrane region" description="Helical" evidence="1">
    <location>
        <begin position="497"/>
        <end position="519"/>
    </location>
</feature>
<feature type="transmembrane region" description="Helical" evidence="1">
    <location>
        <begin position="454"/>
        <end position="477"/>
    </location>
</feature>
<accession>A0ABN0TFT6</accession>
<gene>
    <name evidence="2" type="ORF">GCM10009539_02320</name>
</gene>
<feature type="transmembrane region" description="Helical" evidence="1">
    <location>
        <begin position="16"/>
        <end position="36"/>
    </location>
</feature>
<keyword evidence="3" id="KW-1185">Reference proteome</keyword>
<organism evidence="2 3">
    <name type="scientific">Cryptosporangium japonicum</name>
    <dbReference type="NCBI Taxonomy" id="80872"/>
    <lineage>
        <taxon>Bacteria</taxon>
        <taxon>Bacillati</taxon>
        <taxon>Actinomycetota</taxon>
        <taxon>Actinomycetes</taxon>
        <taxon>Cryptosporangiales</taxon>
        <taxon>Cryptosporangiaceae</taxon>
        <taxon>Cryptosporangium</taxon>
    </lineage>
</organism>